<protein>
    <submittedName>
        <fullName evidence="1">Uncharacterized protein</fullName>
    </submittedName>
</protein>
<dbReference type="EMBL" id="LJOY01000014">
    <property type="protein sequence ID" value="OBQ26196.1"/>
    <property type="molecule type" value="Genomic_DNA"/>
</dbReference>
<dbReference type="AlphaFoldDB" id="A0A1B7VYX7"/>
<dbReference type="STRING" id="1803587.GCA_001593825_01105"/>
<evidence type="ECO:0000313" key="1">
    <source>
        <dbReference type="EMBL" id="OBQ26196.1"/>
    </source>
</evidence>
<proteinExistence type="predicted"/>
<reference evidence="1 2" key="1">
    <citation type="submission" date="2015-09" db="EMBL/GenBank/DDBJ databases">
        <title>Whole genome shotgun sequence assembly of Aphanizomenon flos-aquae UKL13.</title>
        <authorList>
            <person name="Driscoll C."/>
        </authorList>
    </citation>
    <scope>NUCLEOTIDE SEQUENCE [LARGE SCALE GENOMIC DNA]</scope>
    <source>
        <strain evidence="1">MDT13</strain>
    </source>
</reference>
<comment type="caution">
    <text evidence="1">The sequence shown here is derived from an EMBL/GenBank/DDBJ whole genome shotgun (WGS) entry which is preliminary data.</text>
</comment>
<gene>
    <name evidence="1" type="ORF">AN481_06150</name>
</gene>
<name>A0A1B7VYX7_APHFL</name>
<dbReference type="PATRIC" id="fig|1710894.3.peg.2676"/>
<accession>A0A1B7VYX7</accession>
<organism evidence="1 2">
    <name type="scientific">Aphanizomenon flos-aquae LD13</name>
    <dbReference type="NCBI Taxonomy" id="1710894"/>
    <lineage>
        <taxon>Bacteria</taxon>
        <taxon>Bacillati</taxon>
        <taxon>Cyanobacteriota</taxon>
        <taxon>Cyanophyceae</taxon>
        <taxon>Nostocales</taxon>
        <taxon>Aphanizomenonaceae</taxon>
        <taxon>Aphanizomenon</taxon>
    </lineage>
</organism>
<dbReference type="Proteomes" id="UP000092382">
    <property type="component" value="Unassembled WGS sequence"/>
</dbReference>
<sequence>MVHEQFAEEPLNLEVEINSCNQLTNLANQAVSLGLILGHGYHGGKYEILHWKKALLMSTVEAESYLQELIENNGG</sequence>
<evidence type="ECO:0000313" key="2">
    <source>
        <dbReference type="Proteomes" id="UP000092382"/>
    </source>
</evidence>